<name>A0ABV7HCQ4_9BURK</name>
<dbReference type="InterPro" id="IPR013762">
    <property type="entry name" value="Integrase-like_cat_sf"/>
</dbReference>
<evidence type="ECO:0000256" key="9">
    <source>
        <dbReference type="HAMAP-Rule" id="MF_01808"/>
    </source>
</evidence>
<evidence type="ECO:0000256" key="8">
    <source>
        <dbReference type="ARBA" id="ARBA00023306"/>
    </source>
</evidence>
<organism evidence="12 13">
    <name type="scientific">Piscinibacterium candidicorallinum</name>
    <dbReference type="NCBI Taxonomy" id="1793872"/>
    <lineage>
        <taxon>Bacteria</taxon>
        <taxon>Pseudomonadati</taxon>
        <taxon>Pseudomonadota</taxon>
        <taxon>Betaproteobacteria</taxon>
        <taxon>Burkholderiales</taxon>
        <taxon>Piscinibacterium</taxon>
    </lineage>
</organism>
<evidence type="ECO:0000256" key="6">
    <source>
        <dbReference type="ARBA" id="ARBA00023125"/>
    </source>
</evidence>
<feature type="domain" description="Core-binding (CB)" evidence="11">
    <location>
        <begin position="11"/>
        <end position="93"/>
    </location>
</feature>
<dbReference type="InterPro" id="IPR010998">
    <property type="entry name" value="Integrase_recombinase_N"/>
</dbReference>
<keyword evidence="2 9" id="KW-0963">Cytoplasm</keyword>
<comment type="subcellular location">
    <subcellularLocation>
        <location evidence="1 9">Cytoplasm</location>
    </subcellularLocation>
</comment>
<keyword evidence="8 9" id="KW-0131">Cell cycle</keyword>
<evidence type="ECO:0000313" key="13">
    <source>
        <dbReference type="Proteomes" id="UP001595556"/>
    </source>
</evidence>
<dbReference type="InterPro" id="IPR004107">
    <property type="entry name" value="Integrase_SAM-like_N"/>
</dbReference>
<keyword evidence="7 9" id="KW-0233">DNA recombination</keyword>
<dbReference type="InterPro" id="IPR023009">
    <property type="entry name" value="Tyrosine_recombinase_XerC/XerD"/>
</dbReference>
<dbReference type="PROSITE" id="PS51898">
    <property type="entry name" value="TYR_RECOMBINASE"/>
    <property type="match status" value="1"/>
</dbReference>
<dbReference type="Proteomes" id="UP001595556">
    <property type="component" value="Unassembled WGS sequence"/>
</dbReference>
<dbReference type="InterPro" id="IPR011010">
    <property type="entry name" value="DNA_brk_join_enz"/>
</dbReference>
<dbReference type="Gene3D" id="1.10.443.10">
    <property type="entry name" value="Intergrase catalytic core"/>
    <property type="match status" value="1"/>
</dbReference>
<feature type="active site" evidence="9">
    <location>
        <position position="170"/>
    </location>
</feature>
<keyword evidence="13" id="KW-1185">Reference proteome</keyword>
<dbReference type="SUPFAM" id="SSF56349">
    <property type="entry name" value="DNA breaking-rejoining enzymes"/>
    <property type="match status" value="1"/>
</dbReference>
<comment type="subunit">
    <text evidence="9">Forms a cyclic heterotetrameric complex composed of two molecules of XerC and two molecules of XerD.</text>
</comment>
<keyword evidence="6 9" id="KW-0238">DNA-binding</keyword>
<sequence length="330" mass="35519">MAAAQPSTERPELPASVHAWLDHLRVERRLAPRTLDTYAIDLTSLAAVLPVALDAVAEHHLRSALARLHAGGMTPRSLARLLSVARGFYRWRMLSGARADNPAQGLRAPKAPKRLPKALAVDATAGLLDAAQAAVQAVQTADPQQDEPKQQALRLRDAAMFELLYSSGLRLAELIGLDVIASDTAAGWVDAQAAEVHVTGKGGKRRMVPVGGKALDALRAWLPARVLLAHAQCTALFVGARGERIAQGTVRLALKQLAQMSQLGQHVHPHMLRHSFASHVLQSSGDLRAVQELMGHASIAATQVYTQLDFQHLAKVYDAAHPRAKKPGEK</sequence>
<dbReference type="PANTHER" id="PTHR30349">
    <property type="entry name" value="PHAGE INTEGRASE-RELATED"/>
    <property type="match status" value="1"/>
</dbReference>
<comment type="caution">
    <text evidence="12">The sequence shown here is derived from an EMBL/GenBank/DDBJ whole genome shotgun (WGS) entry which is preliminary data.</text>
</comment>
<evidence type="ECO:0000259" key="10">
    <source>
        <dbReference type="PROSITE" id="PS51898"/>
    </source>
</evidence>
<dbReference type="InterPro" id="IPR002104">
    <property type="entry name" value="Integrase_catalytic"/>
</dbReference>
<feature type="active site" evidence="9">
    <location>
        <position position="273"/>
    </location>
</feature>
<reference evidence="13" key="1">
    <citation type="journal article" date="2019" name="Int. J. Syst. Evol. Microbiol.">
        <title>The Global Catalogue of Microorganisms (GCM) 10K type strain sequencing project: providing services to taxonomists for standard genome sequencing and annotation.</title>
        <authorList>
            <consortium name="The Broad Institute Genomics Platform"/>
            <consortium name="The Broad Institute Genome Sequencing Center for Infectious Disease"/>
            <person name="Wu L."/>
            <person name="Ma J."/>
        </authorList>
    </citation>
    <scope>NUCLEOTIDE SEQUENCE [LARGE SCALE GENOMIC DNA]</scope>
    <source>
        <strain evidence="13">KCTC 52168</strain>
    </source>
</reference>
<dbReference type="PANTHER" id="PTHR30349:SF81">
    <property type="entry name" value="TYROSINE RECOMBINASE XERC"/>
    <property type="match status" value="1"/>
</dbReference>
<feature type="active site" description="O-(3'-phospho-DNA)-tyrosine intermediate" evidence="9">
    <location>
        <position position="305"/>
    </location>
</feature>
<dbReference type="HAMAP" id="MF_01808">
    <property type="entry name" value="Recomb_XerC_XerD"/>
    <property type="match status" value="1"/>
</dbReference>
<evidence type="ECO:0000256" key="4">
    <source>
        <dbReference type="ARBA" id="ARBA00022829"/>
    </source>
</evidence>
<dbReference type="InterPro" id="IPR044068">
    <property type="entry name" value="CB"/>
</dbReference>
<protein>
    <recommendedName>
        <fullName evidence="9">Tyrosine recombinase XerC</fullName>
    </recommendedName>
</protein>
<feature type="active site" evidence="9">
    <location>
        <position position="270"/>
    </location>
</feature>
<evidence type="ECO:0000256" key="5">
    <source>
        <dbReference type="ARBA" id="ARBA00022908"/>
    </source>
</evidence>
<evidence type="ECO:0000313" key="12">
    <source>
        <dbReference type="EMBL" id="MFC3149366.1"/>
    </source>
</evidence>
<evidence type="ECO:0000256" key="3">
    <source>
        <dbReference type="ARBA" id="ARBA00022618"/>
    </source>
</evidence>
<dbReference type="Pfam" id="PF02899">
    <property type="entry name" value="Phage_int_SAM_1"/>
    <property type="match status" value="1"/>
</dbReference>
<dbReference type="CDD" id="cd00798">
    <property type="entry name" value="INT_XerDC_C"/>
    <property type="match status" value="1"/>
</dbReference>
<evidence type="ECO:0000256" key="2">
    <source>
        <dbReference type="ARBA" id="ARBA00022490"/>
    </source>
</evidence>
<evidence type="ECO:0000256" key="1">
    <source>
        <dbReference type="ARBA" id="ARBA00004496"/>
    </source>
</evidence>
<dbReference type="EMBL" id="JBHRTI010000010">
    <property type="protein sequence ID" value="MFC3149366.1"/>
    <property type="molecule type" value="Genomic_DNA"/>
</dbReference>
<accession>A0ABV7HCQ4</accession>
<dbReference type="Gene3D" id="1.10.150.130">
    <property type="match status" value="1"/>
</dbReference>
<keyword evidence="4 9" id="KW-0159">Chromosome partition</keyword>
<evidence type="ECO:0000256" key="7">
    <source>
        <dbReference type="ARBA" id="ARBA00023172"/>
    </source>
</evidence>
<comment type="similarity">
    <text evidence="9">Belongs to the 'phage' integrase family. XerC subfamily.</text>
</comment>
<dbReference type="RefSeq" id="WP_377306066.1">
    <property type="nucleotide sequence ID" value="NZ_CP180191.1"/>
</dbReference>
<dbReference type="Pfam" id="PF00589">
    <property type="entry name" value="Phage_integrase"/>
    <property type="match status" value="1"/>
</dbReference>
<evidence type="ECO:0000259" key="11">
    <source>
        <dbReference type="PROSITE" id="PS51900"/>
    </source>
</evidence>
<keyword evidence="5 9" id="KW-0229">DNA integration</keyword>
<proteinExistence type="inferred from homology"/>
<feature type="domain" description="Tyr recombinase" evidence="10">
    <location>
        <begin position="114"/>
        <end position="318"/>
    </location>
</feature>
<comment type="function">
    <text evidence="9">Site-specific tyrosine recombinase, which acts by catalyzing the cutting and rejoining of the recombining DNA molecules. The XerC-XerD complex is essential to convert dimers of the bacterial chromosome into monomers to permit their segregation at cell division. It also contributes to the segregational stability of plasmids.</text>
</comment>
<dbReference type="InterPro" id="IPR050090">
    <property type="entry name" value="Tyrosine_recombinase_XerCD"/>
</dbReference>
<feature type="active site" evidence="9">
    <location>
        <position position="201"/>
    </location>
</feature>
<keyword evidence="3 9" id="KW-0132">Cell division</keyword>
<dbReference type="PROSITE" id="PS51900">
    <property type="entry name" value="CB"/>
    <property type="match status" value="1"/>
</dbReference>
<feature type="active site" evidence="9">
    <location>
        <position position="296"/>
    </location>
</feature>
<gene>
    <name evidence="9" type="primary">xerC</name>
    <name evidence="12" type="ORF">ACFOEN_17215</name>
</gene>